<accession>A0A5Q2Q8X5</accession>
<evidence type="ECO:0000256" key="4">
    <source>
        <dbReference type="PROSITE-ProRule" id="PRU00335"/>
    </source>
</evidence>
<keyword evidence="1" id="KW-0805">Transcription regulation</keyword>
<dbReference type="InterPro" id="IPR050109">
    <property type="entry name" value="HTH-type_TetR-like_transc_reg"/>
</dbReference>
<dbReference type="InterPro" id="IPR009057">
    <property type="entry name" value="Homeodomain-like_sf"/>
</dbReference>
<dbReference type="GO" id="GO:0003700">
    <property type="term" value="F:DNA-binding transcription factor activity"/>
    <property type="evidence" value="ECO:0007669"/>
    <property type="project" value="TreeGrafter"/>
</dbReference>
<dbReference type="KEGG" id="llp:GH975_02960"/>
<gene>
    <name evidence="6" type="ORF">GH975_02960</name>
</gene>
<dbReference type="Pfam" id="PF00440">
    <property type="entry name" value="TetR_N"/>
    <property type="match status" value="1"/>
</dbReference>
<reference evidence="6 7" key="1">
    <citation type="submission" date="2019-11" db="EMBL/GenBank/DDBJ databases">
        <authorList>
            <person name="Khan S.A."/>
            <person name="Jeon C.O."/>
            <person name="Chun B.H."/>
        </authorList>
    </citation>
    <scope>NUCLEOTIDE SEQUENCE [LARGE SCALE GENOMIC DNA]</scope>
    <source>
        <strain evidence="6 7">IMCC 1097</strain>
    </source>
</reference>
<keyword evidence="2 4" id="KW-0238">DNA-binding</keyword>
<dbReference type="GO" id="GO:0000976">
    <property type="term" value="F:transcription cis-regulatory region binding"/>
    <property type="evidence" value="ECO:0007669"/>
    <property type="project" value="TreeGrafter"/>
</dbReference>
<name>A0A5Q2Q8X5_9GAMM</name>
<dbReference type="SUPFAM" id="SSF48498">
    <property type="entry name" value="Tetracyclin repressor-like, C-terminal domain"/>
    <property type="match status" value="1"/>
</dbReference>
<dbReference type="AlphaFoldDB" id="A0A5Q2Q8X5"/>
<evidence type="ECO:0000313" key="7">
    <source>
        <dbReference type="Proteomes" id="UP000388235"/>
    </source>
</evidence>
<feature type="domain" description="HTH tetR-type" evidence="5">
    <location>
        <begin position="14"/>
        <end position="74"/>
    </location>
</feature>
<keyword evidence="7" id="KW-1185">Reference proteome</keyword>
<protein>
    <submittedName>
        <fullName evidence="6">TetR family transcriptional regulator</fullName>
    </submittedName>
</protein>
<proteinExistence type="predicted"/>
<dbReference type="Gene3D" id="1.10.357.10">
    <property type="entry name" value="Tetracycline Repressor, domain 2"/>
    <property type="match status" value="1"/>
</dbReference>
<dbReference type="PANTHER" id="PTHR30055:SF234">
    <property type="entry name" value="HTH-TYPE TRANSCRIPTIONAL REGULATOR BETI"/>
    <property type="match status" value="1"/>
</dbReference>
<evidence type="ECO:0000313" key="6">
    <source>
        <dbReference type="EMBL" id="QGG79583.1"/>
    </source>
</evidence>
<dbReference type="EMBL" id="CP045871">
    <property type="protein sequence ID" value="QGG79583.1"/>
    <property type="molecule type" value="Genomic_DNA"/>
</dbReference>
<evidence type="ECO:0000256" key="3">
    <source>
        <dbReference type="ARBA" id="ARBA00023163"/>
    </source>
</evidence>
<sequence>MPQAGKPVDHALRARREADIRASALDVLTSKGYAGMRLDEVARLAGVSKSAVYLYFDSKADLYKSVLKSLSVRTAGEIQALRSARDLDYPQRLAQTLDTLYAAMLESPMGALLPVVSETARQYPDLAAYFLTEVRGPLDLALLGLMAEGVAAGAFADRPITRSVPLLVGPIVALALQQSIAANVAQPPVLDLPALKRAHYELLMAALVPPALPDTPS</sequence>
<evidence type="ECO:0000259" key="5">
    <source>
        <dbReference type="PROSITE" id="PS50977"/>
    </source>
</evidence>
<dbReference type="OrthoDB" id="6860332at2"/>
<dbReference type="PROSITE" id="PS50977">
    <property type="entry name" value="HTH_TETR_2"/>
    <property type="match status" value="1"/>
</dbReference>
<keyword evidence="3" id="KW-0804">Transcription</keyword>
<dbReference type="InterPro" id="IPR001647">
    <property type="entry name" value="HTH_TetR"/>
</dbReference>
<dbReference type="Proteomes" id="UP000388235">
    <property type="component" value="Chromosome"/>
</dbReference>
<dbReference type="InterPro" id="IPR036271">
    <property type="entry name" value="Tet_transcr_reg_TetR-rel_C_sf"/>
</dbReference>
<organism evidence="6 7">
    <name type="scientific">Litorivicinus lipolyticus</name>
    <dbReference type="NCBI Taxonomy" id="418701"/>
    <lineage>
        <taxon>Bacteria</taxon>
        <taxon>Pseudomonadati</taxon>
        <taxon>Pseudomonadota</taxon>
        <taxon>Gammaproteobacteria</taxon>
        <taxon>Oceanospirillales</taxon>
        <taxon>Litorivicinaceae</taxon>
        <taxon>Litorivicinus</taxon>
    </lineage>
</organism>
<dbReference type="PANTHER" id="PTHR30055">
    <property type="entry name" value="HTH-TYPE TRANSCRIPTIONAL REGULATOR RUTR"/>
    <property type="match status" value="1"/>
</dbReference>
<dbReference type="PRINTS" id="PR00455">
    <property type="entry name" value="HTHTETR"/>
</dbReference>
<dbReference type="SUPFAM" id="SSF46689">
    <property type="entry name" value="Homeodomain-like"/>
    <property type="match status" value="1"/>
</dbReference>
<feature type="DNA-binding region" description="H-T-H motif" evidence="4">
    <location>
        <begin position="37"/>
        <end position="56"/>
    </location>
</feature>
<evidence type="ECO:0000256" key="2">
    <source>
        <dbReference type="ARBA" id="ARBA00023125"/>
    </source>
</evidence>
<dbReference type="RefSeq" id="WP_153713087.1">
    <property type="nucleotide sequence ID" value="NZ_CP045871.1"/>
</dbReference>
<evidence type="ECO:0000256" key="1">
    <source>
        <dbReference type="ARBA" id="ARBA00023015"/>
    </source>
</evidence>